<dbReference type="Gene3D" id="1.10.390.10">
    <property type="entry name" value="Neutral Protease Domain 2"/>
    <property type="match status" value="1"/>
</dbReference>
<dbReference type="InterPro" id="IPR016134">
    <property type="entry name" value="Dockerin_dom"/>
</dbReference>
<dbReference type="AlphaFoldDB" id="A0A1F7GWY7"/>
<evidence type="ECO:0000256" key="1">
    <source>
        <dbReference type="ARBA" id="ARBA00022670"/>
    </source>
</evidence>
<dbReference type="PROSITE" id="PS51766">
    <property type="entry name" value="DOCKERIN"/>
    <property type="match status" value="1"/>
</dbReference>
<sequence>MKNKLSPFLFIVILILFIVAFAVSRYYSIDNKPFPQRKSQASNLLSMNEAVVSTDSNYIEDDSTAIFYITTGARNVGLYTLAEDSSNNVIQFLSGEPVYSTTSPIQYRGTDIPSEETRKLIPDDPAHLSLTARLDDREAQYLQLAQISVNATHYYFRQIRCNDVPVYGSYINLHVGEDTEVYSISGALLKTDSECIAQISEEQAHEIALDTLKRDVQGAGSYNVRASEQSIINLNLIGESEDNTNYFTQMITTCADEDICRIYFVDLVSGTVVYDFQLSSGAVDRRVTSDGGVSRTEGQGPVSDQEINEAYDILGDIFNYFNTTHGRDGLDGSGGQVWTYIKQCYEPNASWNGQRISVCSGLVANDVVAHEYQHGVTEYSVQRGIGLQGGNESGALDEGLSDITGYALDSGDWTMGETTTIGAIRDMSNPPSKGHPDRMYSARYYCGAEDDGGVHVNNGVVAKAFYLMVVGGTFPDASANIGQCQINPVGKDKALLIFYRALVTYLKSKTAANYADMYEAANQACSDLYGATSSECINTKSAMQAVQMDMQEKGRIQGPKCWGKAEQRVTCDGSTPPSGQPSPTGFTQPTPTGVRPTAIPSLTLTPTPLPFKKTTKLKSIVSAPTFTNSEVTTEYDGSLFKLTSKLNFSLMTLNINEPIGDAVEIPIHGELLGPNVVNTGRFVIDEAGNITNRFSTSKDLRNYYAYQVVVEAEVTDVGADLPILLADLSPENPELPIDSELVWLDITVRMQGISQKPRFADAILVRVGITGGSLADTKYLYVPFISDNQGLWRGRAALDIPEDDSYCLLIKPQRHTQRKFCDNNPQESSPGEYKPEEENIFLKKGMNTLDFRNVTQLAGDLPMPKQDGVVNSRDILRVRRSLNSVYIEDLAIADLNNDGVVNGSDDAQVVYTLGIRTDE</sequence>
<keyword evidence="5" id="KW-0862">Zinc</keyword>
<dbReference type="GO" id="GO:0000272">
    <property type="term" value="P:polysaccharide catabolic process"/>
    <property type="evidence" value="ECO:0007669"/>
    <property type="project" value="InterPro"/>
</dbReference>
<evidence type="ECO:0000256" key="4">
    <source>
        <dbReference type="ARBA" id="ARBA00022801"/>
    </source>
</evidence>
<keyword evidence="6" id="KW-0482">Metalloprotease</keyword>
<reference evidence="9 10" key="1">
    <citation type="journal article" date="2016" name="Nat. Commun.">
        <title>Thousands of microbial genomes shed light on interconnected biogeochemical processes in an aquifer system.</title>
        <authorList>
            <person name="Anantharaman K."/>
            <person name="Brown C.T."/>
            <person name="Hug L.A."/>
            <person name="Sharon I."/>
            <person name="Castelle C.J."/>
            <person name="Probst A.J."/>
            <person name="Thomas B.C."/>
            <person name="Singh A."/>
            <person name="Wilkins M.J."/>
            <person name="Karaoz U."/>
            <person name="Brodie E.L."/>
            <person name="Williams K.H."/>
            <person name="Hubbard S.S."/>
            <person name="Banfield J.F."/>
        </authorList>
    </citation>
    <scope>NUCLEOTIDE SEQUENCE [LARGE SCALE GENOMIC DNA]</scope>
</reference>
<dbReference type="Gene3D" id="3.10.170.10">
    <property type="match status" value="1"/>
</dbReference>
<accession>A0A1F7GWY7</accession>
<evidence type="ECO:0000313" key="9">
    <source>
        <dbReference type="EMBL" id="OGK23002.1"/>
    </source>
</evidence>
<comment type="caution">
    <text evidence="9">The sequence shown here is derived from an EMBL/GenBank/DDBJ whole genome shotgun (WGS) entry which is preliminary data.</text>
</comment>
<feature type="region of interest" description="Disordered" evidence="7">
    <location>
        <begin position="568"/>
        <end position="601"/>
    </location>
</feature>
<evidence type="ECO:0000256" key="2">
    <source>
        <dbReference type="ARBA" id="ARBA00022723"/>
    </source>
</evidence>
<dbReference type="GO" id="GO:0004553">
    <property type="term" value="F:hydrolase activity, hydrolyzing O-glycosyl compounds"/>
    <property type="evidence" value="ECO:0007669"/>
    <property type="project" value="InterPro"/>
</dbReference>
<dbReference type="Pfam" id="PF00404">
    <property type="entry name" value="Dockerin_1"/>
    <property type="match status" value="1"/>
</dbReference>
<organism evidence="9 10">
    <name type="scientific">Candidatus Roizmanbacteria bacterium RIFCSPHIGHO2_02_FULL_37_24</name>
    <dbReference type="NCBI Taxonomy" id="1802037"/>
    <lineage>
        <taxon>Bacteria</taxon>
        <taxon>Candidatus Roizmaniibacteriota</taxon>
    </lineage>
</organism>
<feature type="compositionally biased region" description="Low complexity" evidence="7">
    <location>
        <begin position="573"/>
        <end position="587"/>
    </location>
</feature>
<dbReference type="CDD" id="cd09597">
    <property type="entry name" value="M4_TLP"/>
    <property type="match status" value="1"/>
</dbReference>
<dbReference type="SUPFAM" id="SSF55486">
    <property type="entry name" value="Metalloproteases ('zincins'), catalytic domain"/>
    <property type="match status" value="1"/>
</dbReference>
<dbReference type="InterPro" id="IPR027268">
    <property type="entry name" value="Peptidase_M4/M1_CTD_sf"/>
</dbReference>
<evidence type="ECO:0000256" key="5">
    <source>
        <dbReference type="ARBA" id="ARBA00022833"/>
    </source>
</evidence>
<dbReference type="Pfam" id="PF02868">
    <property type="entry name" value="Peptidase_M4_C"/>
    <property type="match status" value="1"/>
</dbReference>
<dbReference type="InterPro" id="IPR013856">
    <property type="entry name" value="Peptidase_M4_domain"/>
</dbReference>
<dbReference type="PANTHER" id="PTHR33794:SF1">
    <property type="entry name" value="BACILLOLYSIN"/>
    <property type="match status" value="1"/>
</dbReference>
<dbReference type="InterPro" id="IPR011096">
    <property type="entry name" value="FTP_domain"/>
</dbReference>
<dbReference type="EMBL" id="MFZM01000029">
    <property type="protein sequence ID" value="OGK23002.1"/>
    <property type="molecule type" value="Genomic_DNA"/>
</dbReference>
<keyword evidence="2" id="KW-0479">Metal-binding</keyword>
<dbReference type="GO" id="GO:0006508">
    <property type="term" value="P:proteolysis"/>
    <property type="evidence" value="ECO:0007669"/>
    <property type="project" value="UniProtKB-KW"/>
</dbReference>
<evidence type="ECO:0000256" key="6">
    <source>
        <dbReference type="ARBA" id="ARBA00023049"/>
    </source>
</evidence>
<name>A0A1F7GWY7_9BACT</name>
<evidence type="ECO:0000256" key="7">
    <source>
        <dbReference type="SAM" id="MobiDB-lite"/>
    </source>
</evidence>
<feature type="domain" description="Dockerin" evidence="8">
    <location>
        <begin position="854"/>
        <end position="919"/>
    </location>
</feature>
<keyword evidence="1" id="KW-0645">Protease</keyword>
<keyword evidence="3" id="KW-0732">Signal</keyword>
<evidence type="ECO:0000313" key="10">
    <source>
        <dbReference type="Proteomes" id="UP000177159"/>
    </source>
</evidence>
<proteinExistence type="predicted"/>
<dbReference type="GO" id="GO:0004222">
    <property type="term" value="F:metalloendopeptidase activity"/>
    <property type="evidence" value="ECO:0007669"/>
    <property type="project" value="InterPro"/>
</dbReference>
<evidence type="ECO:0000259" key="8">
    <source>
        <dbReference type="PROSITE" id="PS51766"/>
    </source>
</evidence>
<dbReference type="InterPro" id="IPR036439">
    <property type="entry name" value="Dockerin_dom_sf"/>
</dbReference>
<dbReference type="Proteomes" id="UP000177159">
    <property type="component" value="Unassembled WGS sequence"/>
</dbReference>
<dbReference type="InterPro" id="IPR050728">
    <property type="entry name" value="Zinc_Metalloprotease_M4"/>
</dbReference>
<protein>
    <recommendedName>
        <fullName evidence="8">Dockerin domain-containing protein</fullName>
    </recommendedName>
</protein>
<dbReference type="SUPFAM" id="SSF63446">
    <property type="entry name" value="Type I dockerin domain"/>
    <property type="match status" value="1"/>
</dbReference>
<dbReference type="Gene3D" id="1.10.1330.10">
    <property type="entry name" value="Dockerin domain"/>
    <property type="match status" value="1"/>
</dbReference>
<dbReference type="InterPro" id="IPR002105">
    <property type="entry name" value="Dockerin_1_rpt"/>
</dbReference>
<dbReference type="GO" id="GO:0046872">
    <property type="term" value="F:metal ion binding"/>
    <property type="evidence" value="ECO:0007669"/>
    <property type="project" value="UniProtKB-KW"/>
</dbReference>
<evidence type="ECO:0000256" key="3">
    <source>
        <dbReference type="ARBA" id="ARBA00022729"/>
    </source>
</evidence>
<gene>
    <name evidence="9" type="ORF">A3C24_02585</name>
</gene>
<dbReference type="InterPro" id="IPR001570">
    <property type="entry name" value="Peptidase_M4_C_domain"/>
</dbReference>
<dbReference type="Pfam" id="PF07504">
    <property type="entry name" value="FTP"/>
    <property type="match status" value="1"/>
</dbReference>
<dbReference type="Pfam" id="PF01447">
    <property type="entry name" value="Peptidase_M4"/>
    <property type="match status" value="1"/>
</dbReference>
<dbReference type="PANTHER" id="PTHR33794">
    <property type="entry name" value="BACILLOLYSIN"/>
    <property type="match status" value="1"/>
</dbReference>
<keyword evidence="4" id="KW-0378">Hydrolase</keyword>